<feature type="compositionally biased region" description="Polar residues" evidence="6">
    <location>
        <begin position="334"/>
        <end position="345"/>
    </location>
</feature>
<keyword evidence="4" id="KW-1015">Disulfide bond</keyword>
<keyword evidence="3" id="KW-0677">Repeat</keyword>
<feature type="domain" description="Chitin-binding type-2" evidence="8">
    <location>
        <begin position="145"/>
        <end position="202"/>
    </location>
</feature>
<keyword evidence="2 7" id="KW-0732">Signal</keyword>
<reference evidence="10" key="1">
    <citation type="journal article" date="2015" name="Proc. Natl. Acad. Sci. U.S.A.">
        <title>Genome sequence of the Asian Tiger mosquito, Aedes albopictus, reveals insights into its biology, genetics, and evolution.</title>
        <authorList>
            <person name="Chen X.G."/>
            <person name="Jiang X."/>
            <person name="Gu J."/>
            <person name="Xu M."/>
            <person name="Wu Y."/>
            <person name="Deng Y."/>
            <person name="Zhang C."/>
            <person name="Bonizzoni M."/>
            <person name="Dermauw W."/>
            <person name="Vontas J."/>
            <person name="Armbruster P."/>
            <person name="Huang X."/>
            <person name="Yang Y."/>
            <person name="Zhang H."/>
            <person name="He W."/>
            <person name="Peng H."/>
            <person name="Liu Y."/>
            <person name="Wu K."/>
            <person name="Chen J."/>
            <person name="Lirakis M."/>
            <person name="Topalis P."/>
            <person name="Van Leeuwen T."/>
            <person name="Hall A.B."/>
            <person name="Jiang X."/>
            <person name="Thorpe C."/>
            <person name="Mueller R.L."/>
            <person name="Sun C."/>
            <person name="Waterhouse R.M."/>
            <person name="Yan G."/>
            <person name="Tu Z.J."/>
            <person name="Fang X."/>
            <person name="James A.A."/>
        </authorList>
    </citation>
    <scope>NUCLEOTIDE SEQUENCE [LARGE SCALE GENOMIC DNA]</scope>
    <source>
        <strain evidence="10">Foshan</strain>
    </source>
</reference>
<dbReference type="GeneID" id="109407911"/>
<evidence type="ECO:0000256" key="5">
    <source>
        <dbReference type="ARBA" id="ARBA00023180"/>
    </source>
</evidence>
<feature type="region of interest" description="Disordered" evidence="6">
    <location>
        <begin position="258"/>
        <end position="310"/>
    </location>
</feature>
<proteinExistence type="predicted"/>
<dbReference type="RefSeq" id="XP_019536640.3">
    <property type="nucleotide sequence ID" value="XM_019681095.3"/>
</dbReference>
<feature type="region of interest" description="Disordered" evidence="6">
    <location>
        <begin position="334"/>
        <end position="371"/>
    </location>
</feature>
<dbReference type="SMART" id="SM00494">
    <property type="entry name" value="ChtBD2"/>
    <property type="match status" value="5"/>
</dbReference>
<dbReference type="PANTHER" id="PTHR23301">
    <property type="entry name" value="CHITIN BINDING PERITROPHIN-A"/>
    <property type="match status" value="1"/>
</dbReference>
<feature type="compositionally biased region" description="Low complexity" evidence="6">
    <location>
        <begin position="297"/>
        <end position="310"/>
    </location>
</feature>
<feature type="signal peptide" evidence="7">
    <location>
        <begin position="1"/>
        <end position="17"/>
    </location>
</feature>
<dbReference type="InterPro" id="IPR051940">
    <property type="entry name" value="Chitin_bind-dev_reg"/>
</dbReference>
<dbReference type="SUPFAM" id="SSF57625">
    <property type="entry name" value="Invertebrate chitin-binding proteins"/>
    <property type="match status" value="4"/>
</dbReference>
<evidence type="ECO:0000256" key="4">
    <source>
        <dbReference type="ARBA" id="ARBA00023157"/>
    </source>
</evidence>
<organism evidence="9 10">
    <name type="scientific">Aedes albopictus</name>
    <name type="common">Asian tiger mosquito</name>
    <name type="synonym">Stegomyia albopicta</name>
    <dbReference type="NCBI Taxonomy" id="7160"/>
    <lineage>
        <taxon>Eukaryota</taxon>
        <taxon>Metazoa</taxon>
        <taxon>Ecdysozoa</taxon>
        <taxon>Arthropoda</taxon>
        <taxon>Hexapoda</taxon>
        <taxon>Insecta</taxon>
        <taxon>Pterygota</taxon>
        <taxon>Neoptera</taxon>
        <taxon>Endopterygota</taxon>
        <taxon>Diptera</taxon>
        <taxon>Nematocera</taxon>
        <taxon>Culicoidea</taxon>
        <taxon>Culicidae</taxon>
        <taxon>Culicinae</taxon>
        <taxon>Aedini</taxon>
        <taxon>Aedes</taxon>
        <taxon>Stegomyia</taxon>
    </lineage>
</organism>
<evidence type="ECO:0000256" key="1">
    <source>
        <dbReference type="ARBA" id="ARBA00022669"/>
    </source>
</evidence>
<evidence type="ECO:0000256" key="7">
    <source>
        <dbReference type="SAM" id="SignalP"/>
    </source>
</evidence>
<dbReference type="EnsemblMetazoa" id="AALFPA23_003556.R3988">
    <property type="protein sequence ID" value="AALFPA23_003556.P3988"/>
    <property type="gene ID" value="AALFPA23_003556"/>
</dbReference>
<dbReference type="Pfam" id="PF01607">
    <property type="entry name" value="CBM_14"/>
    <property type="match status" value="4"/>
</dbReference>
<dbReference type="InterPro" id="IPR036508">
    <property type="entry name" value="Chitin-bd_dom_sf"/>
</dbReference>
<dbReference type="PROSITE" id="PS50940">
    <property type="entry name" value="CHIT_BIND_II"/>
    <property type="match status" value="4"/>
</dbReference>
<keyword evidence="1" id="KW-0147">Chitin-binding</keyword>
<protein>
    <recommendedName>
        <fullName evidence="8">Chitin-binding type-2 domain-containing protein</fullName>
    </recommendedName>
</protein>
<feature type="region of interest" description="Disordered" evidence="6">
    <location>
        <begin position="421"/>
        <end position="480"/>
    </location>
</feature>
<evidence type="ECO:0000256" key="3">
    <source>
        <dbReference type="ARBA" id="ARBA00022737"/>
    </source>
</evidence>
<evidence type="ECO:0000256" key="2">
    <source>
        <dbReference type="ARBA" id="ARBA00022729"/>
    </source>
</evidence>
<dbReference type="PANTHER" id="PTHR23301:SF0">
    <property type="entry name" value="CHITIN-BINDING TYPE-2 DOMAIN-CONTAINING PROTEIN-RELATED"/>
    <property type="match status" value="1"/>
</dbReference>
<name>A0ABM1XWM7_AEDAL</name>
<feature type="domain" description="Chitin-binding type-2" evidence="8">
    <location>
        <begin position="19"/>
        <end position="79"/>
    </location>
</feature>
<keyword evidence="5" id="KW-0325">Glycoprotein</keyword>
<reference evidence="9" key="2">
    <citation type="submission" date="2025-05" db="UniProtKB">
        <authorList>
            <consortium name="EnsemblMetazoa"/>
        </authorList>
    </citation>
    <scope>IDENTIFICATION</scope>
    <source>
        <strain evidence="9">Foshan</strain>
    </source>
</reference>
<dbReference type="Gene3D" id="2.170.140.10">
    <property type="entry name" value="Chitin binding domain"/>
    <property type="match status" value="3"/>
</dbReference>
<keyword evidence="10" id="KW-1185">Reference proteome</keyword>
<sequence>MWKSFLTILCIAELTAAESTQCSEEFALKHGALFAIPGLCDKYLACARGHLAEFSCPPGAVFDVNSSRCSSDPQAKCAEENWAVADGVCSNLDEALAIPDPHRCTSYVLCLGEFTIAKKCDHGLLFNSLIGICDTAQNVVCDVTCPTEGDEVTYLPDSTGQNCARYHICENGFPQPAECSTMQYFDLVTETCTNPAESSCRVQGVTCSELDESIANPESYTSYYRCEEGFPHLMECDAEHHFFDGQCVPGDCDDFLTDDTEGTTDEGTTSEPVTQSTIATPTESPSTITTGSPPATPEITTESTTTTQSTITMPSTITTELPVTTPEFTTEVSTETQSTIVTPTDSPSTITTELPSTTPELTTEQSTATQSTIGTPTITTELPVTTPEITTILSTETQTPTGTPSTITTPPTTLELTTELSTATQSTIPTPTTESPVATTPENTTPIITSPTPSTITTTSTQTVESSTVTGEATTATTDTPSTDPAVVCQGVDIGIFAHPFNCYQYFVCIFDAGWLFTCGNGQIFDPLLVCVAGDRETCVRS</sequence>
<evidence type="ECO:0000259" key="8">
    <source>
        <dbReference type="PROSITE" id="PS50940"/>
    </source>
</evidence>
<feature type="compositionally biased region" description="Polar residues" evidence="6">
    <location>
        <begin position="270"/>
        <end position="291"/>
    </location>
</feature>
<feature type="compositionally biased region" description="Low complexity" evidence="6">
    <location>
        <begin position="346"/>
        <end position="371"/>
    </location>
</feature>
<accession>A0ABM1XWM7</accession>
<evidence type="ECO:0000256" key="6">
    <source>
        <dbReference type="SAM" id="MobiDB-lite"/>
    </source>
</evidence>
<feature type="chain" id="PRO_5047275888" description="Chitin-binding type-2 domain-containing protein" evidence="7">
    <location>
        <begin position="18"/>
        <end position="542"/>
    </location>
</feature>
<dbReference type="Proteomes" id="UP000069940">
    <property type="component" value="Unassembled WGS sequence"/>
</dbReference>
<evidence type="ECO:0000313" key="10">
    <source>
        <dbReference type="Proteomes" id="UP000069940"/>
    </source>
</evidence>
<dbReference type="InterPro" id="IPR002557">
    <property type="entry name" value="Chitin-bd_dom"/>
</dbReference>
<feature type="domain" description="Chitin-binding type-2" evidence="8">
    <location>
        <begin position="86"/>
        <end position="143"/>
    </location>
</feature>
<feature type="domain" description="Chitin-binding type-2" evidence="8">
    <location>
        <begin position="486"/>
        <end position="541"/>
    </location>
</feature>
<evidence type="ECO:0000313" key="9">
    <source>
        <dbReference type="EnsemblMetazoa" id="AALFPA23_003556.P3988"/>
    </source>
</evidence>